<comment type="caution">
    <text evidence="10">The sequence shown here is derived from an EMBL/GenBank/DDBJ whole genome shotgun (WGS) entry which is preliminary data.</text>
</comment>
<reference evidence="10" key="1">
    <citation type="submission" date="2024-02" db="EMBL/GenBank/DDBJ databases">
        <authorList>
            <consortium name="Clinical and Environmental Microbiology Branch: Whole genome sequencing antimicrobial resistance pathogens in the healthcare setting"/>
        </authorList>
    </citation>
    <scope>NUCLEOTIDE SEQUENCE</scope>
    <source>
        <strain evidence="10">2021GO-0154</strain>
    </source>
</reference>
<keyword evidence="4" id="KW-0574">Periplasm</keyword>
<dbReference type="InterPro" id="IPR036316">
    <property type="entry name" value="Pili_assmbl_chap_C_dom_sf"/>
</dbReference>
<accession>A0AAI9D7U1</accession>
<dbReference type="EMBL" id="ABMABF030000004">
    <property type="protein sequence ID" value="EMJ5133752.1"/>
    <property type="molecule type" value="Genomic_DNA"/>
</dbReference>
<organism evidence="10">
    <name type="scientific">Providencia stuartii</name>
    <dbReference type="NCBI Taxonomy" id="588"/>
    <lineage>
        <taxon>Bacteria</taxon>
        <taxon>Pseudomonadati</taxon>
        <taxon>Pseudomonadota</taxon>
        <taxon>Gammaproteobacteria</taxon>
        <taxon>Enterobacterales</taxon>
        <taxon>Morganellaceae</taxon>
        <taxon>Providencia</taxon>
    </lineage>
</organism>
<dbReference type="InterPro" id="IPR008962">
    <property type="entry name" value="PapD-like_sf"/>
</dbReference>
<dbReference type="AlphaFoldDB" id="A0AAI9D7U1"/>
<feature type="domain" description="Pili assembly chaperone C-terminal" evidence="9">
    <location>
        <begin position="175"/>
        <end position="229"/>
    </location>
</feature>
<dbReference type="InterPro" id="IPR050643">
    <property type="entry name" value="Periplasmic_pilus_chap"/>
</dbReference>
<keyword evidence="5" id="KW-0143">Chaperone</keyword>
<dbReference type="InterPro" id="IPR013783">
    <property type="entry name" value="Ig-like_fold"/>
</dbReference>
<keyword evidence="6" id="KW-0393">Immunoglobulin domain</keyword>
<evidence type="ECO:0000259" key="9">
    <source>
        <dbReference type="Pfam" id="PF02753"/>
    </source>
</evidence>
<evidence type="ECO:0000259" key="8">
    <source>
        <dbReference type="Pfam" id="PF00345"/>
    </source>
</evidence>
<dbReference type="PRINTS" id="PR00969">
    <property type="entry name" value="CHAPERONPILI"/>
</dbReference>
<name>A0AAI9D7U1_PROST</name>
<evidence type="ECO:0000256" key="7">
    <source>
        <dbReference type="SAM" id="SignalP"/>
    </source>
</evidence>
<evidence type="ECO:0000256" key="6">
    <source>
        <dbReference type="ARBA" id="ARBA00023319"/>
    </source>
</evidence>
<dbReference type="SUPFAM" id="SSF49354">
    <property type="entry name" value="PapD-like"/>
    <property type="match status" value="1"/>
</dbReference>
<comment type="subcellular location">
    <subcellularLocation>
        <location evidence="1">Periplasm</location>
    </subcellularLocation>
</comment>
<evidence type="ECO:0000313" key="10">
    <source>
        <dbReference type="EMBL" id="EMJ5133752.1"/>
    </source>
</evidence>
<feature type="domain" description="Pili assembly chaperone N-terminal" evidence="8">
    <location>
        <begin position="27"/>
        <end position="152"/>
    </location>
</feature>
<dbReference type="GO" id="GO:0071555">
    <property type="term" value="P:cell wall organization"/>
    <property type="evidence" value="ECO:0007669"/>
    <property type="project" value="InterPro"/>
</dbReference>
<sequence>MRLIAFLFVLFLSINTSNANDINNGFDFYSTRLIYNESDKSGISFSIKNNSKNNYLMQAWISETSPMSIKDSTDDYKYKDSPFIILPPLKKINGYEKMSWRIIQKDRILNRKNESVYYIYIKAIPSFNEDENSKIAINTVLAFKLFYRPNDLEIKKINKTFDMLEFQKEGESLIVRNNSPLYVTFDSISIGNKKISEDELMRMVPPNDSQKYLLPKNASGKIQWSLINDLSGKTESIEQDF</sequence>
<dbReference type="PANTHER" id="PTHR30251">
    <property type="entry name" value="PILUS ASSEMBLY CHAPERONE"/>
    <property type="match status" value="1"/>
</dbReference>
<dbReference type="PANTHER" id="PTHR30251:SF9">
    <property type="entry name" value="CHAPERONE PROTEIN CAF1M"/>
    <property type="match status" value="1"/>
</dbReference>
<feature type="signal peptide" evidence="7">
    <location>
        <begin position="1"/>
        <end position="19"/>
    </location>
</feature>
<dbReference type="Gene3D" id="2.60.40.10">
    <property type="entry name" value="Immunoglobulins"/>
    <property type="match status" value="2"/>
</dbReference>
<protein>
    <submittedName>
        <fullName evidence="10">Fimbria/pilus periplasmic chaperone</fullName>
    </submittedName>
</protein>
<dbReference type="InterPro" id="IPR016148">
    <property type="entry name" value="Pili_assmbl_chaperone_C"/>
</dbReference>
<dbReference type="InterPro" id="IPR001829">
    <property type="entry name" value="Pili_assmbl_chaperone_bac"/>
</dbReference>
<gene>
    <name evidence="10" type="ORF">RG298_001450</name>
</gene>
<dbReference type="InterPro" id="IPR016147">
    <property type="entry name" value="Pili_assmbl_chaperone_N"/>
</dbReference>
<evidence type="ECO:0000256" key="2">
    <source>
        <dbReference type="ARBA" id="ARBA00007399"/>
    </source>
</evidence>
<proteinExistence type="inferred from homology"/>
<evidence type="ECO:0000256" key="5">
    <source>
        <dbReference type="ARBA" id="ARBA00023186"/>
    </source>
</evidence>
<feature type="chain" id="PRO_5042601016" evidence="7">
    <location>
        <begin position="20"/>
        <end position="241"/>
    </location>
</feature>
<dbReference type="Pfam" id="PF02753">
    <property type="entry name" value="PapD_C"/>
    <property type="match status" value="1"/>
</dbReference>
<dbReference type="GO" id="GO:0030288">
    <property type="term" value="C:outer membrane-bounded periplasmic space"/>
    <property type="evidence" value="ECO:0007669"/>
    <property type="project" value="InterPro"/>
</dbReference>
<dbReference type="Pfam" id="PF00345">
    <property type="entry name" value="PapD_N"/>
    <property type="match status" value="1"/>
</dbReference>
<evidence type="ECO:0000256" key="1">
    <source>
        <dbReference type="ARBA" id="ARBA00004418"/>
    </source>
</evidence>
<keyword evidence="3 7" id="KW-0732">Signal</keyword>
<evidence type="ECO:0000256" key="4">
    <source>
        <dbReference type="ARBA" id="ARBA00022764"/>
    </source>
</evidence>
<evidence type="ECO:0000256" key="3">
    <source>
        <dbReference type="ARBA" id="ARBA00022729"/>
    </source>
</evidence>
<comment type="similarity">
    <text evidence="2">Belongs to the periplasmic pilus chaperone family.</text>
</comment>
<dbReference type="SUPFAM" id="SSF49584">
    <property type="entry name" value="Periplasmic chaperone C-domain"/>
    <property type="match status" value="1"/>
</dbReference>